<dbReference type="RefSeq" id="WP_054196449.1">
    <property type="nucleotide sequence ID" value="NZ_CABMKQ010000014.1"/>
</dbReference>
<sequence length="159" mass="18121">MRGIYFLLLAVLIGAELTLGILVAPVIFFPQSIIGDGVLTHFMSGQMMTKIFLKFNYILLFISIVVMISELFDLRKKLIFSLKFSMLMLAFLNLTLALSFVFFFTPFIVYAQNLGVDATQTAEFAKMHSASEYVMKIMLILQIILFFVKFKISQNECKA</sequence>
<dbReference type="Pfam" id="PF13664">
    <property type="entry name" value="DUF4149"/>
    <property type="match status" value="1"/>
</dbReference>
<evidence type="ECO:0000256" key="5">
    <source>
        <dbReference type="SAM" id="Phobius"/>
    </source>
</evidence>
<evidence type="ECO:0000256" key="2">
    <source>
        <dbReference type="ARBA" id="ARBA00022692"/>
    </source>
</evidence>
<dbReference type="PATRIC" id="fig|199.248.peg.768"/>
<keyword evidence="3 5" id="KW-1133">Transmembrane helix</keyword>
<evidence type="ECO:0000313" key="7">
    <source>
        <dbReference type="EMBL" id="ALF47430.1"/>
    </source>
</evidence>
<evidence type="ECO:0000259" key="6">
    <source>
        <dbReference type="Pfam" id="PF13664"/>
    </source>
</evidence>
<evidence type="ECO:0000256" key="1">
    <source>
        <dbReference type="ARBA" id="ARBA00004370"/>
    </source>
</evidence>
<feature type="transmembrane region" description="Helical" evidence="5">
    <location>
        <begin position="84"/>
        <end position="110"/>
    </location>
</feature>
<feature type="transmembrane region" description="Helical" evidence="5">
    <location>
        <begin position="7"/>
        <end position="31"/>
    </location>
</feature>
<organism evidence="7 8">
    <name type="scientific">Campylobacter concisus</name>
    <dbReference type="NCBI Taxonomy" id="199"/>
    <lineage>
        <taxon>Bacteria</taxon>
        <taxon>Pseudomonadati</taxon>
        <taxon>Campylobacterota</taxon>
        <taxon>Epsilonproteobacteria</taxon>
        <taxon>Campylobacterales</taxon>
        <taxon>Campylobacteraceae</taxon>
        <taxon>Campylobacter</taxon>
    </lineage>
</organism>
<accession>A0A0M5MEM1</accession>
<dbReference type="EMBL" id="CP012541">
    <property type="protein sequence ID" value="ALF47430.1"/>
    <property type="molecule type" value="Genomic_DNA"/>
</dbReference>
<keyword evidence="4 5" id="KW-0472">Membrane</keyword>
<feature type="transmembrane region" description="Helical" evidence="5">
    <location>
        <begin position="130"/>
        <end position="148"/>
    </location>
</feature>
<keyword evidence="2 5" id="KW-0812">Transmembrane</keyword>
<proteinExistence type="predicted"/>
<protein>
    <submittedName>
        <fullName evidence="7">Hypothetical membrane protein (DUF4149 domain)</fullName>
    </submittedName>
</protein>
<evidence type="ECO:0000256" key="3">
    <source>
        <dbReference type="ARBA" id="ARBA00022989"/>
    </source>
</evidence>
<evidence type="ECO:0000256" key="4">
    <source>
        <dbReference type="ARBA" id="ARBA00023136"/>
    </source>
</evidence>
<feature type="domain" description="TMEM205-like" evidence="6">
    <location>
        <begin position="7"/>
        <end position="113"/>
    </location>
</feature>
<dbReference type="AlphaFoldDB" id="A0A0M5MEM1"/>
<reference evidence="8" key="1">
    <citation type="submission" date="2015-08" db="EMBL/GenBank/DDBJ databases">
        <title>Comparative genomics of the Campylobacter concisus group.</title>
        <authorList>
            <person name="Miller W.G."/>
            <person name="Yee E."/>
            <person name="Chapman M.H."/>
            <person name="Huynh S."/>
            <person name="Bono J.L."/>
            <person name="On S.L.W."/>
            <person name="St Leger J."/>
            <person name="Foster G."/>
            <person name="Parker C.T."/>
        </authorList>
    </citation>
    <scope>NUCLEOTIDE SEQUENCE [LARGE SCALE GENOMIC DNA]</scope>
    <source>
        <strain evidence="8">ATCC 33237</strain>
    </source>
</reference>
<name>A0A0M5MEM1_9BACT</name>
<dbReference type="Proteomes" id="UP000066049">
    <property type="component" value="Chromosome"/>
</dbReference>
<dbReference type="GeneID" id="28662416"/>
<feature type="transmembrane region" description="Helical" evidence="5">
    <location>
        <begin position="51"/>
        <end position="72"/>
    </location>
</feature>
<gene>
    <name evidence="7" type="ORF">CCON33237_0742</name>
</gene>
<evidence type="ECO:0000313" key="8">
    <source>
        <dbReference type="Proteomes" id="UP000066049"/>
    </source>
</evidence>
<dbReference type="KEGG" id="ccoc:CCON33237_0742"/>
<dbReference type="InterPro" id="IPR025423">
    <property type="entry name" value="TMEM205-like"/>
</dbReference>
<dbReference type="GO" id="GO:0016020">
    <property type="term" value="C:membrane"/>
    <property type="evidence" value="ECO:0007669"/>
    <property type="project" value="UniProtKB-SubCell"/>
</dbReference>
<comment type="subcellular location">
    <subcellularLocation>
        <location evidence="1">Membrane</location>
    </subcellularLocation>
</comment>